<evidence type="ECO:0000256" key="6">
    <source>
        <dbReference type="ARBA" id="ARBA00022801"/>
    </source>
</evidence>
<evidence type="ECO:0000256" key="5">
    <source>
        <dbReference type="ARBA" id="ARBA00022763"/>
    </source>
</evidence>
<dbReference type="Pfam" id="PF02732">
    <property type="entry name" value="ERCC4"/>
    <property type="match status" value="1"/>
</dbReference>
<dbReference type="OrthoDB" id="361020at2759"/>
<proteinExistence type="inferred from homology"/>
<comment type="subcellular location">
    <subcellularLocation>
        <location evidence="1">Nucleus</location>
    </subcellularLocation>
</comment>
<evidence type="ECO:0000256" key="9">
    <source>
        <dbReference type="ARBA" id="ARBA00023242"/>
    </source>
</evidence>
<keyword evidence="4" id="KW-0255">Endonuclease</keyword>
<evidence type="ECO:0000259" key="11">
    <source>
        <dbReference type="SMART" id="SM00891"/>
    </source>
</evidence>
<evidence type="ECO:0000313" key="12">
    <source>
        <dbReference type="EMBL" id="CDS08080.1"/>
    </source>
</evidence>
<dbReference type="EMBL" id="LK023324">
    <property type="protein sequence ID" value="CDS08080.1"/>
    <property type="molecule type" value="Genomic_DNA"/>
</dbReference>
<feature type="compositionally biased region" description="Low complexity" evidence="10">
    <location>
        <begin position="443"/>
        <end position="464"/>
    </location>
</feature>
<dbReference type="InterPro" id="IPR047520">
    <property type="entry name" value="XPF_nuclease"/>
</dbReference>
<organism evidence="12">
    <name type="scientific">Lichtheimia ramosa</name>
    <dbReference type="NCBI Taxonomy" id="688394"/>
    <lineage>
        <taxon>Eukaryota</taxon>
        <taxon>Fungi</taxon>
        <taxon>Fungi incertae sedis</taxon>
        <taxon>Mucoromycota</taxon>
        <taxon>Mucoromycotina</taxon>
        <taxon>Mucoromycetes</taxon>
        <taxon>Mucorales</taxon>
        <taxon>Lichtheimiaceae</taxon>
        <taxon>Lichtheimia</taxon>
    </lineage>
</organism>
<evidence type="ECO:0000256" key="10">
    <source>
        <dbReference type="SAM" id="MobiDB-lite"/>
    </source>
</evidence>
<comment type="similarity">
    <text evidence="2">Belongs to the XPF family.</text>
</comment>
<dbReference type="InterPro" id="IPR006166">
    <property type="entry name" value="ERCC4_domain"/>
</dbReference>
<evidence type="ECO:0000256" key="1">
    <source>
        <dbReference type="ARBA" id="ARBA00004123"/>
    </source>
</evidence>
<evidence type="ECO:0000256" key="2">
    <source>
        <dbReference type="ARBA" id="ARBA00010015"/>
    </source>
</evidence>
<protein>
    <recommendedName>
        <fullName evidence="11">ERCC4 domain-containing protein</fullName>
    </recommendedName>
</protein>
<dbReference type="SMART" id="SM00891">
    <property type="entry name" value="ERCC4"/>
    <property type="match status" value="1"/>
</dbReference>
<dbReference type="NCBIfam" id="TIGR00596">
    <property type="entry name" value="rad1"/>
    <property type="match status" value="1"/>
</dbReference>
<dbReference type="GO" id="GO:0000712">
    <property type="term" value="P:resolution of meiotic recombination intermediates"/>
    <property type="evidence" value="ECO:0007669"/>
    <property type="project" value="TreeGrafter"/>
</dbReference>
<dbReference type="InterPro" id="IPR006167">
    <property type="entry name" value="XPF"/>
</dbReference>
<dbReference type="GO" id="GO:0000014">
    <property type="term" value="F:single-stranded DNA endodeoxyribonuclease activity"/>
    <property type="evidence" value="ECO:0007669"/>
    <property type="project" value="TreeGrafter"/>
</dbReference>
<keyword evidence="8" id="KW-0234">DNA repair</keyword>
<reference evidence="12" key="1">
    <citation type="journal article" date="2014" name="Genome Announc.">
        <title>De novo whole-genome sequence and genome annotation of Lichtheimia ramosa.</title>
        <authorList>
            <person name="Linde J."/>
            <person name="Schwartze V."/>
            <person name="Binder U."/>
            <person name="Lass-Florl C."/>
            <person name="Voigt K."/>
            <person name="Horn F."/>
        </authorList>
    </citation>
    <scope>NUCLEOTIDE SEQUENCE</scope>
    <source>
        <strain evidence="12">JMRC FSU:6197</strain>
    </source>
</reference>
<keyword evidence="7" id="KW-0238">DNA-binding</keyword>
<evidence type="ECO:0000256" key="3">
    <source>
        <dbReference type="ARBA" id="ARBA00022722"/>
    </source>
</evidence>
<dbReference type="SUPFAM" id="SSF47781">
    <property type="entry name" value="RuvA domain 2-like"/>
    <property type="match status" value="1"/>
</dbReference>
<keyword evidence="5" id="KW-0227">DNA damage</keyword>
<evidence type="ECO:0000256" key="7">
    <source>
        <dbReference type="ARBA" id="ARBA00023125"/>
    </source>
</evidence>
<name>A0A077WL15_9FUNG</name>
<dbReference type="PANTHER" id="PTHR10150">
    <property type="entry name" value="DNA REPAIR ENDONUCLEASE XPF"/>
    <property type="match status" value="1"/>
</dbReference>
<dbReference type="GO" id="GO:0000110">
    <property type="term" value="C:nucleotide-excision repair factor 1 complex"/>
    <property type="evidence" value="ECO:0007669"/>
    <property type="project" value="TreeGrafter"/>
</dbReference>
<keyword evidence="3" id="KW-0540">Nuclease</keyword>
<dbReference type="GO" id="GO:0000724">
    <property type="term" value="P:double-strand break repair via homologous recombination"/>
    <property type="evidence" value="ECO:0007669"/>
    <property type="project" value="TreeGrafter"/>
</dbReference>
<evidence type="ECO:0000256" key="8">
    <source>
        <dbReference type="ARBA" id="ARBA00023204"/>
    </source>
</evidence>
<dbReference type="InterPro" id="IPR010994">
    <property type="entry name" value="RuvA_2-like"/>
</dbReference>
<dbReference type="GO" id="GO:0003697">
    <property type="term" value="F:single-stranded DNA binding"/>
    <property type="evidence" value="ECO:0007669"/>
    <property type="project" value="InterPro"/>
</dbReference>
<sequence>MLEFQKQILTDLVDQDALLILARGLGLFNILCSFLDLHTKDKHLVLVINTTQTQDAAIIDYQATMGLPPANRMQIITAETPADTRSNMYRQSGIFSITSRILGVDMLLERVPIAMISGIIVYNAHRIRPDSMEELILRIYRKGNEQGFIKAMSDQPEAFTTGFAPLQNTLKTLQLRHVHLWPRFQVLIADNLSKAKADVVELRQPMTEKMDQIQQGLVECMEATLSEVRRHQSAMVDVEEFTIENSFFKSFDAIIRRQLDPIWHRVSPATKQLVGDLKILRQLLSYLADYDAVSFYSFLETVIASNSPKDVRHGQQSQWLFLDAAERAISAARRRLYVRPKDPEYQTASPTTIKEGNTPIRLVLEEQPKWHLLREVLDEIEQDLDTHTKDGAPVLIMVKERRTIWQLRDYISQSMKNDTELSPILERMIRRFFTLRKNITNIQEQQQKEQQQQQQSNPTQSSNQRSGFARGSAPPNKRRRVRGGSVAAAASSSSSRPPLAETFKDDVQETIAMLDTPIEAEIPTQVDDEIELGEDDILPKFKEIPVTSIISIQCYEDDRDAHVLEELQPLFVIMYDPDPTFIRRLEIYRAIHKDIDIRVYFMLYENSVEEQTYLSMIRKEKDAFEKLIREKSIMAIPMPQKKNPQQEQFARAISSRIAGGQIKDKGPPTIIVDMREFRSSLPPILYAEEVKIVPCTLQIGDYVLSPDMCVERKSISDLISSFSSGRLYTQCENMCLHYKTPILLIEFDEGKSFSLQNLSDMKDTIVATDLSSKLVLLTLTFPKVKLIWSSSPHETAAVFKELKRNEDEPNADTAMMIGADNADDPNQTHNMTPQEILRSMPGVNSKNYKLLINAVENLEQLFALSENDIAKIIGAEHARKLYKFIHQKSG</sequence>
<feature type="domain" description="ERCC4" evidence="11">
    <location>
        <begin position="669"/>
        <end position="749"/>
    </location>
</feature>
<dbReference type="InterPro" id="IPR011335">
    <property type="entry name" value="Restrct_endonuc-II-like"/>
</dbReference>
<dbReference type="Gene3D" id="3.40.50.10130">
    <property type="match status" value="1"/>
</dbReference>
<dbReference type="AlphaFoldDB" id="A0A077WL15"/>
<keyword evidence="6" id="KW-0378">Hydrolase</keyword>
<dbReference type="GO" id="GO:0003684">
    <property type="term" value="F:damaged DNA binding"/>
    <property type="evidence" value="ECO:0007669"/>
    <property type="project" value="TreeGrafter"/>
</dbReference>
<dbReference type="SUPFAM" id="SSF52980">
    <property type="entry name" value="Restriction endonuclease-like"/>
    <property type="match status" value="1"/>
</dbReference>
<dbReference type="FunFam" id="3.40.50.10130:FF:000002">
    <property type="entry name" value="DNA repair endonuclease XPF"/>
    <property type="match status" value="1"/>
</dbReference>
<dbReference type="PANTHER" id="PTHR10150:SF0">
    <property type="entry name" value="DNA REPAIR ENDONUCLEASE XPF"/>
    <property type="match status" value="1"/>
</dbReference>
<keyword evidence="9" id="KW-0539">Nucleus</keyword>
<feature type="region of interest" description="Disordered" evidence="10">
    <location>
        <begin position="443"/>
        <end position="501"/>
    </location>
</feature>
<accession>A0A077WL15</accession>
<dbReference type="CDD" id="cd20078">
    <property type="entry name" value="XPF_nuclease_XPF_euk"/>
    <property type="match status" value="1"/>
</dbReference>
<dbReference type="Gene3D" id="1.10.150.20">
    <property type="entry name" value="5' to 3' exonuclease, C-terminal subdomain"/>
    <property type="match status" value="1"/>
</dbReference>
<dbReference type="GO" id="GO:1901255">
    <property type="term" value="P:nucleotide-excision repair involved in interstrand cross-link repair"/>
    <property type="evidence" value="ECO:0007669"/>
    <property type="project" value="TreeGrafter"/>
</dbReference>
<evidence type="ECO:0000256" key="4">
    <source>
        <dbReference type="ARBA" id="ARBA00022759"/>
    </source>
</evidence>
<feature type="compositionally biased region" description="Low complexity" evidence="10">
    <location>
        <begin position="483"/>
        <end position="496"/>
    </location>
</feature>
<gene>
    <name evidence="12" type="ORF">LRAMOSA02029</name>
</gene>